<comment type="caution">
    <text evidence="2">The sequence shown here is derived from an EMBL/GenBank/DDBJ whole genome shotgun (WGS) entry which is preliminary data.</text>
</comment>
<reference evidence="2 3" key="1">
    <citation type="submission" date="2018-11" db="EMBL/GenBank/DDBJ databases">
        <title>Genome sequence of Saitozyma podzolica DSM 27192.</title>
        <authorList>
            <person name="Aliyu H."/>
            <person name="Gorte O."/>
            <person name="Ochsenreither K."/>
        </authorList>
    </citation>
    <scope>NUCLEOTIDE SEQUENCE [LARGE SCALE GENOMIC DNA]</scope>
    <source>
        <strain evidence="2 3">DSM 27192</strain>
    </source>
</reference>
<sequence length="636" mass="68838">MTRPHPYPQTPAGTSVHSTLAPAAPTNDQDDFLPMPFPTFSPSISHPHPDVHPAPTSHSHPHPHYSQSQSQSQSQPHSPALSSRGSASSRLATPSPSMSQSKSPSNRRAAPSWPSPRVDRQATVAPLSSHELSQTANTPRIIRDSSCVLSPAFARSGYSFGDAAPNEKFWWEPESADVRVFIPVDTRKPQNSGRAPPSPMPDSAFSAHSNQPGHSYWPLTPVARDLVATAAIGQATKGDQKNVVASHSVNGGRRNSLPDDASDHVIVFPLHKDYLLTQSILFRSLLSSAPDRSHLDLARSQNPSSFAGRPEPRLAPSSLRPGLHQFGPTSAPMAAGVNSAGQGSSSGGKQPDSRGSLRLRGAKLLPTRDGDPCACYVPVPDPASFGVLLHWMYWGEVEMLERALNTGLCNWQGLVRNIEYLGMDDSIKRVMSKWWRRWVKTDVGRQGSEPGADASSTKAKPRSTEKHSDNVGVHGAKARAEGLGSDGDVDDDVDDEDDGLEDREEVDQAEYGQDRKAHSQRDRQAGVEGQLKPVLRREHEAGGRVSRVWRRENGPREEGGDREWDRNREREGSHGRSGCGRADGDGTGVQGADGDEVGVRDEGTDMDTDMELGDGPGPPDEYAVTEERLRSLMGAL</sequence>
<feature type="region of interest" description="Disordered" evidence="1">
    <location>
        <begin position="296"/>
        <end position="356"/>
    </location>
</feature>
<protein>
    <recommendedName>
        <fullName evidence="4">BTB domain-containing protein</fullName>
    </recommendedName>
</protein>
<feature type="region of interest" description="Disordered" evidence="1">
    <location>
        <begin position="1"/>
        <end position="138"/>
    </location>
</feature>
<feature type="region of interest" description="Disordered" evidence="1">
    <location>
        <begin position="186"/>
        <end position="210"/>
    </location>
</feature>
<feature type="compositionally biased region" description="Basic and acidic residues" evidence="1">
    <location>
        <begin position="512"/>
        <end position="525"/>
    </location>
</feature>
<dbReference type="OrthoDB" id="3366352at2759"/>
<organism evidence="2 3">
    <name type="scientific">Saitozyma podzolica</name>
    <dbReference type="NCBI Taxonomy" id="1890683"/>
    <lineage>
        <taxon>Eukaryota</taxon>
        <taxon>Fungi</taxon>
        <taxon>Dikarya</taxon>
        <taxon>Basidiomycota</taxon>
        <taxon>Agaricomycotina</taxon>
        <taxon>Tremellomycetes</taxon>
        <taxon>Tremellales</taxon>
        <taxon>Trimorphomycetaceae</taxon>
        <taxon>Saitozyma</taxon>
    </lineage>
</organism>
<evidence type="ECO:0000313" key="2">
    <source>
        <dbReference type="EMBL" id="RSH85720.1"/>
    </source>
</evidence>
<feature type="region of interest" description="Disordered" evidence="1">
    <location>
        <begin position="444"/>
        <end position="623"/>
    </location>
</feature>
<dbReference type="AlphaFoldDB" id="A0A427Y3R2"/>
<keyword evidence="3" id="KW-1185">Reference proteome</keyword>
<evidence type="ECO:0000256" key="1">
    <source>
        <dbReference type="SAM" id="MobiDB-lite"/>
    </source>
</evidence>
<dbReference type="Proteomes" id="UP000279259">
    <property type="component" value="Unassembled WGS sequence"/>
</dbReference>
<dbReference type="EMBL" id="RSCD01000019">
    <property type="protein sequence ID" value="RSH85720.1"/>
    <property type="molecule type" value="Genomic_DNA"/>
</dbReference>
<gene>
    <name evidence="2" type="ORF">EHS25_003861</name>
</gene>
<feature type="compositionally biased region" description="Acidic residues" evidence="1">
    <location>
        <begin position="487"/>
        <end position="508"/>
    </location>
</feature>
<proteinExistence type="predicted"/>
<accession>A0A427Y3R2</accession>
<feature type="compositionally biased region" description="Low complexity" evidence="1">
    <location>
        <begin position="53"/>
        <end position="104"/>
    </location>
</feature>
<evidence type="ECO:0000313" key="3">
    <source>
        <dbReference type="Proteomes" id="UP000279259"/>
    </source>
</evidence>
<feature type="compositionally biased region" description="Basic and acidic residues" evidence="1">
    <location>
        <begin position="549"/>
        <end position="574"/>
    </location>
</feature>
<evidence type="ECO:0008006" key="4">
    <source>
        <dbReference type="Google" id="ProtNLM"/>
    </source>
</evidence>
<name>A0A427Y3R2_9TREE</name>
<feature type="compositionally biased region" description="Low complexity" evidence="1">
    <location>
        <begin position="334"/>
        <end position="343"/>
    </location>
</feature>